<name>A0A150G3E4_GONPE</name>
<dbReference type="GO" id="GO:0003677">
    <property type="term" value="F:DNA binding"/>
    <property type="evidence" value="ECO:0007669"/>
    <property type="project" value="InterPro"/>
</dbReference>
<dbReference type="InterPro" id="IPR043519">
    <property type="entry name" value="NT_sf"/>
</dbReference>
<dbReference type="GO" id="GO:0005634">
    <property type="term" value="C:nucleus"/>
    <property type="evidence" value="ECO:0007669"/>
    <property type="project" value="TreeGrafter"/>
</dbReference>
<dbReference type="PANTHER" id="PTHR11276">
    <property type="entry name" value="DNA POLYMERASE TYPE-X FAMILY MEMBER"/>
    <property type="match status" value="1"/>
</dbReference>
<dbReference type="PANTHER" id="PTHR11276:SF28">
    <property type="entry name" value="DNA POLYMERASE LAMBDA"/>
    <property type="match status" value="1"/>
</dbReference>
<feature type="compositionally biased region" description="Basic and acidic residues" evidence="1">
    <location>
        <begin position="87"/>
        <end position="102"/>
    </location>
</feature>
<dbReference type="AlphaFoldDB" id="A0A150G3E4"/>
<dbReference type="InterPro" id="IPR037160">
    <property type="entry name" value="DNA_Pol_thumb_sf"/>
</dbReference>
<dbReference type="EMBL" id="LSYV01000069">
    <property type="protein sequence ID" value="KXZ44399.1"/>
    <property type="molecule type" value="Genomic_DNA"/>
</dbReference>
<dbReference type="OrthoDB" id="205514at2759"/>
<dbReference type="GO" id="GO:0003887">
    <property type="term" value="F:DNA-directed DNA polymerase activity"/>
    <property type="evidence" value="ECO:0007669"/>
    <property type="project" value="InterPro"/>
</dbReference>
<keyword evidence="3" id="KW-1185">Reference proteome</keyword>
<evidence type="ECO:0000256" key="1">
    <source>
        <dbReference type="SAM" id="MobiDB-lite"/>
    </source>
</evidence>
<protein>
    <submittedName>
        <fullName evidence="2">Uncharacterized protein</fullName>
    </submittedName>
</protein>
<sequence>MDRYDHMWCIWVTAGGRRRRLDVMLVPYGPQWPYAVVGWTGSKQYLRFMRQHALNCGMFTNSHATLRTTPGGAVAIVPHEALPTDSSGREFEPPDWQRRGAEEQRTDLPACEALLSAPCTTAVASAGNIVVSAAAAGATGPPSLAGTGTTAAAAARYGSTGLRPVASERDICDLFRMPYRPPRERNA</sequence>
<dbReference type="Gene3D" id="3.30.210.10">
    <property type="entry name" value="DNA polymerase, thumb domain"/>
    <property type="match status" value="1"/>
</dbReference>
<dbReference type="GO" id="GO:0006303">
    <property type="term" value="P:double-strand break repair via nonhomologous end joining"/>
    <property type="evidence" value="ECO:0007669"/>
    <property type="project" value="TreeGrafter"/>
</dbReference>
<organism evidence="2 3">
    <name type="scientific">Gonium pectorale</name>
    <name type="common">Green alga</name>
    <dbReference type="NCBI Taxonomy" id="33097"/>
    <lineage>
        <taxon>Eukaryota</taxon>
        <taxon>Viridiplantae</taxon>
        <taxon>Chlorophyta</taxon>
        <taxon>core chlorophytes</taxon>
        <taxon>Chlorophyceae</taxon>
        <taxon>CS clade</taxon>
        <taxon>Chlamydomonadales</taxon>
        <taxon>Volvocaceae</taxon>
        <taxon>Gonium</taxon>
    </lineage>
</organism>
<comment type="caution">
    <text evidence="2">The sequence shown here is derived from an EMBL/GenBank/DDBJ whole genome shotgun (WGS) entry which is preliminary data.</text>
</comment>
<evidence type="ECO:0000313" key="3">
    <source>
        <dbReference type="Proteomes" id="UP000075714"/>
    </source>
</evidence>
<feature type="region of interest" description="Disordered" evidence="1">
    <location>
        <begin position="83"/>
        <end position="102"/>
    </location>
</feature>
<evidence type="ECO:0000313" key="2">
    <source>
        <dbReference type="EMBL" id="KXZ44399.1"/>
    </source>
</evidence>
<dbReference type="InterPro" id="IPR022312">
    <property type="entry name" value="DNA_pol_X"/>
</dbReference>
<gene>
    <name evidence="2" type="ORF">GPECTOR_68g370</name>
</gene>
<reference evidence="3" key="1">
    <citation type="journal article" date="2016" name="Nat. Commun.">
        <title>The Gonium pectorale genome demonstrates co-option of cell cycle regulation during the evolution of multicellularity.</title>
        <authorList>
            <person name="Hanschen E.R."/>
            <person name="Marriage T.N."/>
            <person name="Ferris P.J."/>
            <person name="Hamaji T."/>
            <person name="Toyoda A."/>
            <person name="Fujiyama A."/>
            <person name="Neme R."/>
            <person name="Noguchi H."/>
            <person name="Minakuchi Y."/>
            <person name="Suzuki M."/>
            <person name="Kawai-Toyooka H."/>
            <person name="Smith D.R."/>
            <person name="Sparks H."/>
            <person name="Anderson J."/>
            <person name="Bakaric R."/>
            <person name="Luria V."/>
            <person name="Karger A."/>
            <person name="Kirschner M.W."/>
            <person name="Durand P.M."/>
            <person name="Michod R.E."/>
            <person name="Nozaki H."/>
            <person name="Olson B.J."/>
        </authorList>
    </citation>
    <scope>NUCLEOTIDE SEQUENCE [LARGE SCALE GENOMIC DNA]</scope>
    <source>
        <strain evidence="3">NIES-2863</strain>
    </source>
</reference>
<accession>A0A150G3E4</accession>
<dbReference type="SUPFAM" id="SSF81301">
    <property type="entry name" value="Nucleotidyltransferase"/>
    <property type="match status" value="1"/>
</dbReference>
<proteinExistence type="predicted"/>
<dbReference type="STRING" id="33097.A0A150G3E4"/>
<dbReference type="Proteomes" id="UP000075714">
    <property type="component" value="Unassembled WGS sequence"/>
</dbReference>